<comment type="caution">
    <text evidence="7">The sequence shown here is derived from an EMBL/GenBank/DDBJ whole genome shotgun (WGS) entry which is preliminary data.</text>
</comment>
<sequence>MPFLFFKKGNNYKKKQLDNILNNDTSAKIDSSLNKNISKIKEDNGNSSDLVIRQFVIGDKQGTKAALVYIDGLVKEQRIEDYIMENLIFDIRQKETDNSNQNLFNSIKSVLTIGHTTDCSDFTQVYHSIFAGGTALFIDGFNKSIAAGTYGGEKRAVEEPSSETVIRGPRDGFTESITTNTSLIRRRIKSKRLRVEQKQIGKVTNTKVAVLYIDGLAKQKVVDEVYQRLDRIDIDAILESGYIEELIQDDPYTPFPTIYYSERPDSIAAGLLEGRIAIIVDGTPFVLLVPAILTQFMQSAEDYYQRSDIGTMIRILRYTSFMIALLAPSFYIAITTFHQEILPTTLIISLAAQREGTPFPAIVEAFIMEVTFEILREAGVRMPRAVGNAISIVGALVLGEAAVQAGIVSPTMVIIVSITAITNFVIPHFNLAIAIRMLRFGFMFLAGAFGLYGILIGIIAMILHLCSLRSFGVPYLTPFAPLQATGQEDSILRAPVWKQRTRPQLINNPETRQRSDKPADLKPTKPTRK</sequence>
<evidence type="ECO:0000256" key="1">
    <source>
        <dbReference type="ARBA" id="ARBA00004141"/>
    </source>
</evidence>
<gene>
    <name evidence="7" type="ORF">JOC48_001273</name>
</gene>
<keyword evidence="8" id="KW-1185">Reference proteome</keyword>
<comment type="similarity">
    <text evidence="2 4">Belongs to the GerABKA family.</text>
</comment>
<accession>A0ABS2MYQ0</accession>
<keyword evidence="6" id="KW-1133">Transmembrane helix</keyword>
<feature type="transmembrane region" description="Helical" evidence="6">
    <location>
        <begin position="387"/>
        <end position="407"/>
    </location>
</feature>
<evidence type="ECO:0000313" key="8">
    <source>
        <dbReference type="Proteomes" id="UP001296943"/>
    </source>
</evidence>
<dbReference type="InterPro" id="IPR050768">
    <property type="entry name" value="UPF0353/GerABKA_families"/>
</dbReference>
<dbReference type="EMBL" id="JAFBDR010000005">
    <property type="protein sequence ID" value="MBM7570795.1"/>
    <property type="molecule type" value="Genomic_DNA"/>
</dbReference>
<feature type="transmembrane region" description="Helical" evidence="6">
    <location>
        <begin position="315"/>
        <end position="337"/>
    </location>
</feature>
<dbReference type="PANTHER" id="PTHR22550:SF5">
    <property type="entry name" value="LEUCINE ZIPPER PROTEIN 4"/>
    <property type="match status" value="1"/>
</dbReference>
<dbReference type="RefSeq" id="WP_204498210.1">
    <property type="nucleotide sequence ID" value="NZ_JAFBDR010000005.1"/>
</dbReference>
<feature type="transmembrane region" description="Helical" evidence="6">
    <location>
        <begin position="413"/>
        <end position="435"/>
    </location>
</feature>
<proteinExistence type="inferred from homology"/>
<evidence type="ECO:0000256" key="6">
    <source>
        <dbReference type="SAM" id="Phobius"/>
    </source>
</evidence>
<protein>
    <submittedName>
        <fullName evidence="7">Spore germination protein KA</fullName>
    </submittedName>
</protein>
<dbReference type="PIRSF" id="PIRSF005690">
    <property type="entry name" value="GerBA"/>
    <property type="match status" value="1"/>
</dbReference>
<evidence type="ECO:0000256" key="2">
    <source>
        <dbReference type="ARBA" id="ARBA00005278"/>
    </source>
</evidence>
<dbReference type="Pfam" id="PF03323">
    <property type="entry name" value="GerA"/>
    <property type="match status" value="1"/>
</dbReference>
<name>A0ABS2MYQ0_9BACI</name>
<evidence type="ECO:0000313" key="7">
    <source>
        <dbReference type="EMBL" id="MBM7570795.1"/>
    </source>
</evidence>
<evidence type="ECO:0000256" key="5">
    <source>
        <dbReference type="SAM" id="MobiDB-lite"/>
    </source>
</evidence>
<feature type="compositionally biased region" description="Basic and acidic residues" evidence="5">
    <location>
        <begin position="511"/>
        <end position="523"/>
    </location>
</feature>
<feature type="region of interest" description="Disordered" evidence="5">
    <location>
        <begin position="501"/>
        <end position="529"/>
    </location>
</feature>
<dbReference type="InterPro" id="IPR004995">
    <property type="entry name" value="Spore_Ger"/>
</dbReference>
<organism evidence="7 8">
    <name type="scientific">Aquibacillus albus</name>
    <dbReference type="NCBI Taxonomy" id="1168171"/>
    <lineage>
        <taxon>Bacteria</taxon>
        <taxon>Bacillati</taxon>
        <taxon>Bacillota</taxon>
        <taxon>Bacilli</taxon>
        <taxon>Bacillales</taxon>
        <taxon>Bacillaceae</taxon>
        <taxon>Aquibacillus</taxon>
    </lineage>
</organism>
<comment type="subcellular location">
    <subcellularLocation>
        <location evidence="4">Cell membrane</location>
    </subcellularLocation>
    <subcellularLocation>
        <location evidence="1">Membrane</location>
        <topology evidence="1">Multi-pass membrane protein</topology>
    </subcellularLocation>
</comment>
<reference evidence="7 8" key="1">
    <citation type="submission" date="2021-01" db="EMBL/GenBank/DDBJ databases">
        <title>Genomic Encyclopedia of Type Strains, Phase IV (KMG-IV): sequencing the most valuable type-strain genomes for metagenomic binning, comparative biology and taxonomic classification.</title>
        <authorList>
            <person name="Goeker M."/>
        </authorList>
    </citation>
    <scope>NUCLEOTIDE SEQUENCE [LARGE SCALE GENOMIC DNA]</scope>
    <source>
        <strain evidence="7 8">DSM 23711</strain>
    </source>
</reference>
<feature type="transmembrane region" description="Helical" evidence="6">
    <location>
        <begin position="442"/>
        <end position="465"/>
    </location>
</feature>
<keyword evidence="6" id="KW-0812">Transmembrane</keyword>
<dbReference type="Proteomes" id="UP001296943">
    <property type="component" value="Unassembled WGS sequence"/>
</dbReference>
<evidence type="ECO:0000256" key="3">
    <source>
        <dbReference type="ARBA" id="ARBA00023136"/>
    </source>
</evidence>
<keyword evidence="3 4" id="KW-0472">Membrane</keyword>
<evidence type="ECO:0000256" key="4">
    <source>
        <dbReference type="PIRNR" id="PIRNR005690"/>
    </source>
</evidence>
<dbReference type="PANTHER" id="PTHR22550">
    <property type="entry name" value="SPORE GERMINATION PROTEIN"/>
    <property type="match status" value="1"/>
</dbReference>